<dbReference type="Proteomes" id="UP000774326">
    <property type="component" value="Unassembled WGS sequence"/>
</dbReference>
<reference evidence="2" key="2">
    <citation type="submission" date="2021-01" db="EMBL/GenBank/DDBJ databases">
        <authorList>
            <person name="Schikora-Tamarit M.A."/>
        </authorList>
    </citation>
    <scope>NUCLEOTIDE SEQUENCE</scope>
    <source>
        <strain evidence="2">CBS2887</strain>
    </source>
</reference>
<accession>A0A9P8QBU0</accession>
<feature type="region of interest" description="Disordered" evidence="1">
    <location>
        <begin position="1"/>
        <end position="39"/>
    </location>
</feature>
<reference evidence="2" key="1">
    <citation type="journal article" date="2021" name="Open Biol.">
        <title>Shared evolutionary footprints suggest mitochondrial oxidative damage underlies multiple complex I losses in fungi.</title>
        <authorList>
            <person name="Schikora-Tamarit M.A."/>
            <person name="Marcet-Houben M."/>
            <person name="Nosek J."/>
            <person name="Gabaldon T."/>
        </authorList>
    </citation>
    <scope>NUCLEOTIDE SEQUENCE</scope>
    <source>
        <strain evidence="2">CBS2887</strain>
    </source>
</reference>
<name>A0A9P8QBU0_WICPI</name>
<evidence type="ECO:0000313" key="3">
    <source>
        <dbReference type="Proteomes" id="UP000774326"/>
    </source>
</evidence>
<feature type="non-terminal residue" evidence="2">
    <location>
        <position position="64"/>
    </location>
</feature>
<feature type="compositionally biased region" description="Basic and acidic residues" evidence="1">
    <location>
        <begin position="11"/>
        <end position="26"/>
    </location>
</feature>
<gene>
    <name evidence="2" type="ORF">WICPIJ_000859</name>
</gene>
<comment type="caution">
    <text evidence="2">The sequence shown here is derived from an EMBL/GenBank/DDBJ whole genome shotgun (WGS) entry which is preliminary data.</text>
</comment>
<protein>
    <submittedName>
        <fullName evidence="2">Uncharacterized protein</fullName>
    </submittedName>
</protein>
<keyword evidence="3" id="KW-1185">Reference proteome</keyword>
<feature type="compositionally biased region" description="Polar residues" evidence="1">
    <location>
        <begin position="1"/>
        <end position="10"/>
    </location>
</feature>
<organism evidence="2 3">
    <name type="scientific">Wickerhamomyces pijperi</name>
    <name type="common">Yeast</name>
    <name type="synonym">Pichia pijperi</name>
    <dbReference type="NCBI Taxonomy" id="599730"/>
    <lineage>
        <taxon>Eukaryota</taxon>
        <taxon>Fungi</taxon>
        <taxon>Dikarya</taxon>
        <taxon>Ascomycota</taxon>
        <taxon>Saccharomycotina</taxon>
        <taxon>Saccharomycetes</taxon>
        <taxon>Phaffomycetales</taxon>
        <taxon>Wickerhamomycetaceae</taxon>
        <taxon>Wickerhamomyces</taxon>
    </lineage>
</organism>
<evidence type="ECO:0000256" key="1">
    <source>
        <dbReference type="SAM" id="MobiDB-lite"/>
    </source>
</evidence>
<proteinExistence type="predicted"/>
<evidence type="ECO:0000313" key="2">
    <source>
        <dbReference type="EMBL" id="KAH3688157.1"/>
    </source>
</evidence>
<dbReference type="AlphaFoldDB" id="A0A9P8QBU0"/>
<dbReference type="EMBL" id="JAEUBG010000508">
    <property type="protein sequence ID" value="KAH3688157.1"/>
    <property type="molecule type" value="Genomic_DNA"/>
</dbReference>
<sequence length="64" mass="7172">MSNSGFSFPDSTKEEKDPLQDLLHDHDEDDDETKTLLNDPLNNATTLNYLRDEGILEGSTVFDG</sequence>